<feature type="compositionally biased region" description="Polar residues" evidence="1">
    <location>
        <begin position="377"/>
        <end position="388"/>
    </location>
</feature>
<feature type="compositionally biased region" description="Low complexity" evidence="1">
    <location>
        <begin position="350"/>
        <end position="376"/>
    </location>
</feature>
<dbReference type="Gramene" id="EME28112">
    <property type="protein sequence ID" value="EME28112"/>
    <property type="gene ID" value="Gasu_44450"/>
</dbReference>
<protein>
    <submittedName>
        <fullName evidence="2">Laminin-like protein</fullName>
    </submittedName>
</protein>
<feature type="compositionally biased region" description="Low complexity" evidence="1">
    <location>
        <begin position="251"/>
        <end position="268"/>
    </location>
</feature>
<gene>
    <name evidence="2" type="ORF">Gasu_44450</name>
</gene>
<feature type="compositionally biased region" description="Polar residues" evidence="1">
    <location>
        <begin position="137"/>
        <end position="198"/>
    </location>
</feature>
<feature type="compositionally biased region" description="Low complexity" evidence="1">
    <location>
        <begin position="278"/>
        <end position="291"/>
    </location>
</feature>
<sequence length="433" mass="45483">MNCSNAYDINSSPSVNRWGNQVLLNNLSCLNNKEGYYFCCRTTIDVSTDNDTCRYLCCHITEEDLLTVTCELPQYSEHPSSYVNTESANEKNQPDYSNTMYTYYEPQTYGYSTATMSAGKASSYYGIPSTEILPNKYGNSGTGKPNSYNEAPSFASTSTGQKANEEQQMTNNNKPLTVQNYSNGHYTSSIPSTTQIVSTYPKAPTPKSQNTPQPSVPNNAPNPSKIGPQPSTPVTFPVQPTIGPSPSKIGPQPSNPVTSPVTSPVQPTKGPSPSKIGPHPSNPVTSPVTSPIQPTIGPSPSKIGPQPSNPVTSPVTSPVQPTIGPSSSKIGPQPSNPETSPVTSPIQPTIGPSPSQIGPQPSTPVTSPVTSPVQPTIGPSPSQIGPQASSPVSSSVIVSRPSPSKIGPSPSNPVTSPVSCPLLPVIVSSSIYR</sequence>
<dbReference type="AlphaFoldDB" id="M2XDN8"/>
<feature type="compositionally biased region" description="Polar residues" evidence="1">
    <location>
        <begin position="206"/>
        <end position="222"/>
    </location>
</feature>
<reference evidence="3" key="1">
    <citation type="journal article" date="2013" name="Science">
        <title>Gene transfer from bacteria and archaea facilitated evolution of an extremophilic eukaryote.</title>
        <authorList>
            <person name="Schonknecht G."/>
            <person name="Chen W.H."/>
            <person name="Ternes C.M."/>
            <person name="Barbier G.G."/>
            <person name="Shrestha R.P."/>
            <person name="Stanke M."/>
            <person name="Brautigam A."/>
            <person name="Baker B.J."/>
            <person name="Banfield J.F."/>
            <person name="Garavito R.M."/>
            <person name="Carr K."/>
            <person name="Wilkerson C."/>
            <person name="Rensing S.A."/>
            <person name="Gagneul D."/>
            <person name="Dickenson N.E."/>
            <person name="Oesterhelt C."/>
            <person name="Lercher M.J."/>
            <person name="Weber A.P."/>
        </authorList>
    </citation>
    <scope>NUCLEOTIDE SEQUENCE [LARGE SCALE GENOMIC DNA]</scope>
    <source>
        <strain evidence="3">074W</strain>
    </source>
</reference>
<dbReference type="OMA" id="PSESHEM"/>
<dbReference type="RefSeq" id="XP_005704632.1">
    <property type="nucleotide sequence ID" value="XM_005704575.1"/>
</dbReference>
<keyword evidence="3" id="KW-1185">Reference proteome</keyword>
<dbReference type="GeneID" id="17086975"/>
<feature type="compositionally biased region" description="Polar residues" evidence="1">
    <location>
        <begin position="336"/>
        <end position="347"/>
    </location>
</feature>
<dbReference type="Proteomes" id="UP000030680">
    <property type="component" value="Unassembled WGS sequence"/>
</dbReference>
<organism evidence="2 3">
    <name type="scientific">Galdieria sulphuraria</name>
    <name type="common">Red alga</name>
    <dbReference type="NCBI Taxonomy" id="130081"/>
    <lineage>
        <taxon>Eukaryota</taxon>
        <taxon>Rhodophyta</taxon>
        <taxon>Bangiophyceae</taxon>
        <taxon>Galdieriales</taxon>
        <taxon>Galdieriaceae</taxon>
        <taxon>Galdieria</taxon>
    </lineage>
</organism>
<feature type="region of interest" description="Disordered" evidence="1">
    <location>
        <begin position="136"/>
        <end position="419"/>
    </location>
</feature>
<feature type="compositionally biased region" description="Low complexity" evidence="1">
    <location>
        <begin position="389"/>
        <end position="419"/>
    </location>
</feature>
<dbReference type="EMBL" id="KB454524">
    <property type="protein sequence ID" value="EME28112.1"/>
    <property type="molecule type" value="Genomic_DNA"/>
</dbReference>
<proteinExistence type="predicted"/>
<evidence type="ECO:0000256" key="1">
    <source>
        <dbReference type="SAM" id="MobiDB-lite"/>
    </source>
</evidence>
<feature type="compositionally biased region" description="Low complexity" evidence="1">
    <location>
        <begin position="305"/>
        <end position="322"/>
    </location>
</feature>
<dbReference type="KEGG" id="gsl:Gasu_44450"/>
<evidence type="ECO:0000313" key="3">
    <source>
        <dbReference type="Proteomes" id="UP000030680"/>
    </source>
</evidence>
<accession>M2XDN8</accession>
<name>M2XDN8_GALSU</name>
<dbReference type="STRING" id="130081.M2XDN8"/>
<evidence type="ECO:0000313" key="2">
    <source>
        <dbReference type="EMBL" id="EME28112.1"/>
    </source>
</evidence>